<dbReference type="Proteomes" id="UP000274822">
    <property type="component" value="Unassembled WGS sequence"/>
</dbReference>
<dbReference type="EMBL" id="RBNJ01001285">
    <property type="protein sequence ID" value="RUS33330.1"/>
    <property type="molecule type" value="Genomic_DNA"/>
</dbReference>
<reference evidence="1 2" key="1">
    <citation type="journal article" date="2018" name="New Phytol.">
        <title>Phylogenomics of Endogonaceae and evolution of mycorrhizas within Mucoromycota.</title>
        <authorList>
            <person name="Chang Y."/>
            <person name="Desiro A."/>
            <person name="Na H."/>
            <person name="Sandor L."/>
            <person name="Lipzen A."/>
            <person name="Clum A."/>
            <person name="Barry K."/>
            <person name="Grigoriev I.V."/>
            <person name="Martin F.M."/>
            <person name="Stajich J.E."/>
            <person name="Smith M.E."/>
            <person name="Bonito G."/>
            <person name="Spatafora J.W."/>
        </authorList>
    </citation>
    <scope>NUCLEOTIDE SEQUENCE [LARGE SCALE GENOMIC DNA]</scope>
    <source>
        <strain evidence="1 2">AD002</strain>
    </source>
</reference>
<name>A0A433QU60_9FUNG</name>
<protein>
    <submittedName>
        <fullName evidence="1">Uncharacterized protein</fullName>
    </submittedName>
</protein>
<evidence type="ECO:0000313" key="1">
    <source>
        <dbReference type="EMBL" id="RUS33330.1"/>
    </source>
</evidence>
<organism evidence="1 2">
    <name type="scientific">Jimgerdemannia flammicorona</name>
    <dbReference type="NCBI Taxonomy" id="994334"/>
    <lineage>
        <taxon>Eukaryota</taxon>
        <taxon>Fungi</taxon>
        <taxon>Fungi incertae sedis</taxon>
        <taxon>Mucoromycota</taxon>
        <taxon>Mucoromycotina</taxon>
        <taxon>Endogonomycetes</taxon>
        <taxon>Endogonales</taxon>
        <taxon>Endogonaceae</taxon>
        <taxon>Jimgerdemannia</taxon>
    </lineage>
</organism>
<accession>A0A433QU60</accession>
<evidence type="ECO:0000313" key="2">
    <source>
        <dbReference type="Proteomes" id="UP000274822"/>
    </source>
</evidence>
<gene>
    <name evidence="1" type="ORF">BC938DRAFT_472102</name>
</gene>
<dbReference type="AlphaFoldDB" id="A0A433QU60"/>
<sequence length="86" mass="9641">MAHHPLRSEALVNQGMDMVRNGTGHCATASPSTHILAFYDECSEQSWSNNGQLAALAFEVSLLVGMSGEKKYLRRMKRIEYKIELN</sequence>
<keyword evidence="2" id="KW-1185">Reference proteome</keyword>
<comment type="caution">
    <text evidence="1">The sequence shown here is derived from an EMBL/GenBank/DDBJ whole genome shotgun (WGS) entry which is preliminary data.</text>
</comment>
<proteinExistence type="predicted"/>